<comment type="caution">
    <text evidence="2">The sequence shown here is derived from an EMBL/GenBank/DDBJ whole genome shotgun (WGS) entry which is preliminary data.</text>
</comment>
<evidence type="ECO:0000256" key="1">
    <source>
        <dbReference type="SAM" id="SignalP"/>
    </source>
</evidence>
<accession>A0AAW6QBY6</accession>
<dbReference type="Pfam" id="PF10670">
    <property type="entry name" value="DUF4198"/>
    <property type="match status" value="1"/>
</dbReference>
<evidence type="ECO:0000313" key="3">
    <source>
        <dbReference type="Proteomes" id="UP001214976"/>
    </source>
</evidence>
<sequence length="254" mass="28069">MRKFNLLLTSLLLGAATTASAHSLWTLGENKEVFEADILYGHDFPHPEKIPAKRLSLFEPLKVVSRDGTVVLTQSGENYHYKHTDKLGKGTHILVANYKPTYWTEKTNGEWEMGKTRRDVAQAKECGLYTMQGKSFVVIDDDAAFSTQPLAQGYEITPLAPLNGLKANETAKFKVTHNGKPVEGVKVVGAPAGFDTDDLEIHAFSATTDDKGEFSFKALTSGPWYLASEVEVQSKDPKVCDKEVHEFTLSFAVK</sequence>
<keyword evidence="1" id="KW-0732">Signal</keyword>
<gene>
    <name evidence="2" type="ORF">P7M15_10685</name>
</gene>
<dbReference type="EMBL" id="JARQTW010000021">
    <property type="protein sequence ID" value="MDG2950969.1"/>
    <property type="molecule type" value="Genomic_DNA"/>
</dbReference>
<dbReference type="InterPro" id="IPR019613">
    <property type="entry name" value="DUF4198"/>
</dbReference>
<dbReference type="RefSeq" id="WP_317477840.1">
    <property type="nucleotide sequence ID" value="NZ_JARQTW010000021.1"/>
</dbReference>
<dbReference type="AlphaFoldDB" id="A0AAW6QBY6"/>
<protein>
    <submittedName>
        <fullName evidence="2">DUF4198 domain-containing protein</fullName>
    </submittedName>
</protein>
<feature type="chain" id="PRO_5043666883" evidence="1">
    <location>
        <begin position="22"/>
        <end position="254"/>
    </location>
</feature>
<reference evidence="2" key="1">
    <citation type="submission" date="2023-03" db="EMBL/GenBank/DDBJ databases">
        <title>Classification of Bisgaard taxon 6 and taxon 10 as Exercitatus varius gen. nov., spec. nov.</title>
        <authorList>
            <person name="Christensen H."/>
        </authorList>
    </citation>
    <scope>NUCLEOTIDE SEQUENCE</scope>
    <source>
        <strain evidence="2">86116</strain>
    </source>
</reference>
<evidence type="ECO:0000313" key="2">
    <source>
        <dbReference type="EMBL" id="MDG2950969.1"/>
    </source>
</evidence>
<name>A0AAW6QBY6_9PAST</name>
<proteinExistence type="predicted"/>
<dbReference type="Proteomes" id="UP001214976">
    <property type="component" value="Unassembled WGS sequence"/>
</dbReference>
<organism evidence="2 3">
    <name type="scientific">Exercitatus varius</name>
    <dbReference type="NCBI Taxonomy" id="67857"/>
    <lineage>
        <taxon>Bacteria</taxon>
        <taxon>Pseudomonadati</taxon>
        <taxon>Pseudomonadota</taxon>
        <taxon>Gammaproteobacteria</taxon>
        <taxon>Pasteurellales</taxon>
        <taxon>Pasteurellaceae</taxon>
        <taxon>Exercitatus</taxon>
    </lineage>
</organism>
<feature type="signal peptide" evidence="1">
    <location>
        <begin position="1"/>
        <end position="21"/>
    </location>
</feature>